<dbReference type="InterPro" id="IPR005511">
    <property type="entry name" value="SMP-30"/>
</dbReference>
<evidence type="ECO:0000313" key="4">
    <source>
        <dbReference type="Proteomes" id="UP001597393"/>
    </source>
</evidence>
<dbReference type="Gene3D" id="2.120.10.30">
    <property type="entry name" value="TolB, C-terminal domain"/>
    <property type="match status" value="1"/>
</dbReference>
<dbReference type="InterPro" id="IPR013658">
    <property type="entry name" value="SGL"/>
</dbReference>
<feature type="domain" description="SMP-30/Gluconolactonase/LRE-like region" evidence="2">
    <location>
        <begin position="56"/>
        <end position="321"/>
    </location>
</feature>
<evidence type="ECO:0000313" key="3">
    <source>
        <dbReference type="EMBL" id="MFD2599015.1"/>
    </source>
</evidence>
<dbReference type="InterPro" id="IPR011042">
    <property type="entry name" value="6-blade_b-propeller_TolB-like"/>
</dbReference>
<sequence>MSLAKYIIISLTMLPAIGTIAQTHLKLGRIDVYDDDFHAIADTNCMIEILAESLEWAEGPVWVHDDKFLLCSDPKRNTIYKWSAEQGFQSFFSPSGFTGKGRYSDEPGSNGLLINHSGELVACEHGDRRISKMNLQNGYKETIASSWDEKRFNSPNDICQSEDGTYYFTDPPYGLPDRENDIKNREIVENGVYKISTNGQVQQIISNLDKPNGIALSPDESKLYVALSDSRHPYLMSYELEGGSVVGEGKILFDFGSNQLLGNGAAPDGIKVDKEGNIFMAAGRGIIVINGKGKLLGRIFTGVQTANCAFGSDDWLYITASNYLLRIKIEPASM</sequence>
<organism evidence="3 4">
    <name type="scientific">Sphingobacterium corticis</name>
    <dbReference type="NCBI Taxonomy" id="1812823"/>
    <lineage>
        <taxon>Bacteria</taxon>
        <taxon>Pseudomonadati</taxon>
        <taxon>Bacteroidota</taxon>
        <taxon>Sphingobacteriia</taxon>
        <taxon>Sphingobacteriales</taxon>
        <taxon>Sphingobacteriaceae</taxon>
        <taxon>Sphingobacterium</taxon>
    </lineage>
</organism>
<keyword evidence="4" id="KW-1185">Reference proteome</keyword>
<dbReference type="Proteomes" id="UP001597393">
    <property type="component" value="Unassembled WGS sequence"/>
</dbReference>
<evidence type="ECO:0000256" key="1">
    <source>
        <dbReference type="ARBA" id="ARBA00022801"/>
    </source>
</evidence>
<dbReference type="EMBL" id="JBHUMA010000006">
    <property type="protein sequence ID" value="MFD2599015.1"/>
    <property type="molecule type" value="Genomic_DNA"/>
</dbReference>
<reference evidence="4" key="1">
    <citation type="journal article" date="2019" name="Int. J. Syst. Evol. Microbiol.">
        <title>The Global Catalogue of Microorganisms (GCM) 10K type strain sequencing project: providing services to taxonomists for standard genome sequencing and annotation.</title>
        <authorList>
            <consortium name="The Broad Institute Genomics Platform"/>
            <consortium name="The Broad Institute Genome Sequencing Center for Infectious Disease"/>
            <person name="Wu L."/>
            <person name="Ma J."/>
        </authorList>
    </citation>
    <scope>NUCLEOTIDE SEQUENCE [LARGE SCALE GENOMIC DNA]</scope>
    <source>
        <strain evidence="4">KCTC 42248</strain>
    </source>
</reference>
<dbReference type="RefSeq" id="WP_380869143.1">
    <property type="nucleotide sequence ID" value="NZ_JBHUMA010000006.1"/>
</dbReference>
<keyword evidence="1" id="KW-0378">Hydrolase</keyword>
<accession>A0ABW5NJC1</accession>
<comment type="caution">
    <text evidence="3">The sequence shown here is derived from an EMBL/GenBank/DDBJ whole genome shotgun (WGS) entry which is preliminary data.</text>
</comment>
<dbReference type="Pfam" id="PF08450">
    <property type="entry name" value="SGL"/>
    <property type="match status" value="1"/>
</dbReference>
<proteinExistence type="predicted"/>
<dbReference type="SUPFAM" id="SSF63829">
    <property type="entry name" value="Calcium-dependent phosphotriesterase"/>
    <property type="match status" value="1"/>
</dbReference>
<evidence type="ECO:0000259" key="2">
    <source>
        <dbReference type="Pfam" id="PF08450"/>
    </source>
</evidence>
<gene>
    <name evidence="3" type="ORF">ACFSQ3_08620</name>
</gene>
<protein>
    <submittedName>
        <fullName evidence="3">SMP-30/gluconolactonase/LRE family protein</fullName>
    </submittedName>
</protein>
<dbReference type="PANTHER" id="PTHR47572">
    <property type="entry name" value="LIPOPROTEIN-RELATED"/>
    <property type="match status" value="1"/>
</dbReference>
<dbReference type="InterPro" id="IPR051262">
    <property type="entry name" value="SMP-30/CGR1_Lactonase"/>
</dbReference>
<dbReference type="PRINTS" id="PR01790">
    <property type="entry name" value="SMP30FAMILY"/>
</dbReference>
<name>A0ABW5NJC1_9SPHI</name>
<dbReference type="PANTHER" id="PTHR47572:SF4">
    <property type="entry name" value="LACTONASE DRP35"/>
    <property type="match status" value="1"/>
</dbReference>